<dbReference type="InParanoid" id="G0QSC0"/>
<dbReference type="EMBL" id="GL983809">
    <property type="protein sequence ID" value="EGR31867.1"/>
    <property type="molecule type" value="Genomic_DNA"/>
</dbReference>
<proteinExistence type="predicted"/>
<dbReference type="RefSeq" id="XP_004035353.1">
    <property type="nucleotide sequence ID" value="XM_004035305.1"/>
</dbReference>
<keyword evidence="1" id="KW-0012">Acyltransferase</keyword>
<dbReference type="EC" id="2.3.1.97" evidence="1"/>
<dbReference type="OrthoDB" id="295145at2759"/>
<keyword evidence="1" id="KW-0808">Transferase</keyword>
<dbReference type="GeneID" id="14908024"/>
<sequence length="956" mass="114423">MRNFIIEQRKIHDHQININTIHKYQWQKFIKQTIIQFYFDEITKKYKNQDIHVVLFMSPNPLEEYKFKEYKQLFKLNNSRSKIYWVPNNKFEVQSYLNFAVEIQNKLCTDKQEHILCFYENYLFDEKYEPTYEYANFITSQIIQEMYFSYEIELEKQFYEFPWSDKPSSVIKQRDYVISYEDYGEEVAAKFNKQLKILKINYFDIQEQIEMFANWVTQMRIQYILKQINEIEVESAIIFFQNFRDYNKELLKTDQLPIDVPIHKMSVRQRFIAQQAENYYFKLSLYIKGLKDLIQKDTIDDLTPEEALYRERIGTEIGKYHQRALKMKGIGKDQFQQMKQEFISVLNEIQGDLKSKKSEQNPSVFSLENQLDIFLQEDLINALNEIQSQYQIVQAFPIIGLGVELKRTNGSMINPYLVKIENIAKINATVDTVSIQMADNKTLRLNAGYYMGMGVGNKQEQIQFYGFKEQKWTQYQPSKQILKDYQQQESFYYKNEQLVEIINAVLPLFGEQDFFMKKLVKTRLFNLLISFNVMKNVDTFFNEAYLSLLANAFVYFLNQDLEQQWVQEYIQKIFFTTKIVYEDRPFFQKFCSRLIEQPRSAMVTYKEGHDTQCQDPIKGILVLFYLVKNGQIDNTQGKIREVLESILQEIINRGFDYGKKLTEFFGIVGYDNNTFSQIKDKILENEIGEIFQFENVNQIEKKVKNILENGNFFDFLKNSKIFIYKQSFSFMNFGKLNFYTTMKNVCKYFVPEEKFSEALLWIWLYHAKKYTTSYERNTAPIQNKIQVVYRAIKNLKINSFTQEQQDIILIDLMKILKNKYLEFMRPLHFYIKPATVEQFANLEFKPSFNNVSNLTLNACLAVNCPFYMKKMKGLNKHIQDCGASVPAFNKSIKNMKHKEPEAIFNTVCRARFLDYDEVEKQRIFFNNQRIQYILQKYKDQFIDVIKQLQIDYIKIN</sequence>
<dbReference type="Proteomes" id="UP000008983">
    <property type="component" value="Unassembled WGS sequence"/>
</dbReference>
<organism evidence="1 2">
    <name type="scientific">Ichthyophthirius multifiliis</name>
    <name type="common">White spot disease agent</name>
    <name type="synonym">Ich</name>
    <dbReference type="NCBI Taxonomy" id="5932"/>
    <lineage>
        <taxon>Eukaryota</taxon>
        <taxon>Sar</taxon>
        <taxon>Alveolata</taxon>
        <taxon>Ciliophora</taxon>
        <taxon>Intramacronucleata</taxon>
        <taxon>Oligohymenophorea</taxon>
        <taxon>Hymenostomatida</taxon>
        <taxon>Ophryoglenina</taxon>
        <taxon>Ichthyophthirius</taxon>
    </lineage>
</organism>
<accession>G0QSC0</accession>
<gene>
    <name evidence="1" type="ORF">IMG5_100160</name>
</gene>
<dbReference type="AlphaFoldDB" id="G0QSC0"/>
<name>G0QSC0_ICHMU</name>
<dbReference type="GO" id="GO:0004379">
    <property type="term" value="F:glycylpeptide N-tetradecanoyltransferase activity"/>
    <property type="evidence" value="ECO:0007669"/>
    <property type="project" value="UniProtKB-EC"/>
</dbReference>
<evidence type="ECO:0000313" key="1">
    <source>
        <dbReference type="EMBL" id="EGR31867.1"/>
    </source>
</evidence>
<keyword evidence="2" id="KW-1185">Reference proteome</keyword>
<evidence type="ECO:0000313" key="2">
    <source>
        <dbReference type="Proteomes" id="UP000008983"/>
    </source>
</evidence>
<reference evidence="1 2" key="1">
    <citation type="submission" date="2011-07" db="EMBL/GenBank/DDBJ databases">
        <authorList>
            <person name="Coyne R."/>
            <person name="Brami D."/>
            <person name="Johnson J."/>
            <person name="Hostetler J."/>
            <person name="Hannick L."/>
            <person name="Clark T."/>
            <person name="Cassidy-Hanley D."/>
            <person name="Inman J."/>
        </authorList>
    </citation>
    <scope>NUCLEOTIDE SEQUENCE [LARGE SCALE GENOMIC DNA]</scope>
    <source>
        <strain evidence="1 2">G5</strain>
    </source>
</reference>
<dbReference type="eggNOG" id="ENOG502SJM9">
    <property type="taxonomic scope" value="Eukaryota"/>
</dbReference>
<protein>
    <submittedName>
        <fullName evidence="1">Zinc-binding dehydrogenase family protein, putative</fullName>
        <ecNumber evidence="1">2.3.1.97</ecNumber>
    </submittedName>
</protein>
<dbReference type="OMA" id="FSECYLA"/>